<name>A0A2T6ZBV3_TUBBO</name>
<evidence type="ECO:0000256" key="1">
    <source>
        <dbReference type="SAM" id="MobiDB-lite"/>
    </source>
</evidence>
<feature type="compositionally biased region" description="Polar residues" evidence="1">
    <location>
        <begin position="127"/>
        <end position="151"/>
    </location>
</feature>
<dbReference type="STRING" id="42251.A0A2T6ZBV3"/>
<dbReference type="Proteomes" id="UP000244722">
    <property type="component" value="Unassembled WGS sequence"/>
</dbReference>
<feature type="region of interest" description="Disordered" evidence="1">
    <location>
        <begin position="1"/>
        <end position="42"/>
    </location>
</feature>
<evidence type="ECO:0000313" key="3">
    <source>
        <dbReference type="Proteomes" id="UP000244722"/>
    </source>
</evidence>
<evidence type="ECO:0000313" key="2">
    <source>
        <dbReference type="EMBL" id="PUU72977.1"/>
    </source>
</evidence>
<organism evidence="2 3">
    <name type="scientific">Tuber borchii</name>
    <name type="common">White truffle</name>
    <dbReference type="NCBI Taxonomy" id="42251"/>
    <lineage>
        <taxon>Eukaryota</taxon>
        <taxon>Fungi</taxon>
        <taxon>Dikarya</taxon>
        <taxon>Ascomycota</taxon>
        <taxon>Pezizomycotina</taxon>
        <taxon>Pezizomycetes</taxon>
        <taxon>Pezizales</taxon>
        <taxon>Tuberaceae</taxon>
        <taxon>Tuber</taxon>
    </lineage>
</organism>
<accession>A0A2T6ZBV3</accession>
<reference evidence="2 3" key="1">
    <citation type="submission" date="2017-04" db="EMBL/GenBank/DDBJ databases">
        <title>Draft genome sequence of Tuber borchii Vittad., a whitish edible truffle.</title>
        <authorList>
            <consortium name="DOE Joint Genome Institute"/>
            <person name="Murat C."/>
            <person name="Kuo A."/>
            <person name="Barry K.W."/>
            <person name="Clum A."/>
            <person name="Dockter R.B."/>
            <person name="Fauchery L."/>
            <person name="Iotti M."/>
            <person name="Kohler A."/>
            <person name="Labutti K."/>
            <person name="Lindquist E.A."/>
            <person name="Lipzen A."/>
            <person name="Ohm R.A."/>
            <person name="Wang M."/>
            <person name="Grigoriev I.V."/>
            <person name="Zambonelli A."/>
            <person name="Martin F.M."/>
        </authorList>
    </citation>
    <scope>NUCLEOTIDE SEQUENCE [LARGE SCALE GENOMIC DNA]</scope>
    <source>
        <strain evidence="2 3">Tbo3840</strain>
    </source>
</reference>
<feature type="compositionally biased region" description="Polar residues" evidence="1">
    <location>
        <begin position="1"/>
        <end position="21"/>
    </location>
</feature>
<proteinExistence type="predicted"/>
<gene>
    <name evidence="2" type="ORF">B9Z19DRAFT_1069349</name>
</gene>
<feature type="region of interest" description="Disordered" evidence="1">
    <location>
        <begin position="120"/>
        <end position="153"/>
    </location>
</feature>
<dbReference type="EMBL" id="NESQ01000434">
    <property type="protein sequence ID" value="PUU72977.1"/>
    <property type="molecule type" value="Genomic_DNA"/>
</dbReference>
<dbReference type="AlphaFoldDB" id="A0A2T6ZBV3"/>
<protein>
    <submittedName>
        <fullName evidence="2">Uncharacterized protein</fullName>
    </submittedName>
</protein>
<keyword evidence="3" id="KW-1185">Reference proteome</keyword>
<comment type="caution">
    <text evidence="2">The sequence shown here is derived from an EMBL/GenBank/DDBJ whole genome shotgun (WGS) entry which is preliminary data.</text>
</comment>
<sequence length="216" mass="23403">MHQLFENTTATGDKAVSTESGLSEHGTISIDSSSSDDDPDVDVIYAESKPPSGLMFSKTFTTQKRALGSQESPSLQSISTVEYQPHYKRQRKTQGSGIQSGRLALADGICCIADSLTKGQEAPKADQPTQTTKEEGSQSLHHSGNSTQENQPLCILSPMDRAVGLLTRMVEAGILAEDEFFIGVDILSKNPDQLSSLLYSNNSLGLRWVHKIICDK</sequence>